<feature type="chain" id="PRO_5046119760" evidence="1">
    <location>
        <begin position="25"/>
        <end position="486"/>
    </location>
</feature>
<dbReference type="Gene3D" id="2.80.10.50">
    <property type="match status" value="2"/>
</dbReference>
<proteinExistence type="predicted"/>
<dbReference type="EMBL" id="JAZEWV010000018">
    <property type="protein sequence ID" value="MEE4544489.1"/>
    <property type="molecule type" value="Genomic_DNA"/>
</dbReference>
<dbReference type="InterPro" id="IPR052750">
    <property type="entry name" value="GH18_Chitinase"/>
</dbReference>
<accession>A0ABU7PGR5</accession>
<protein>
    <submittedName>
        <fullName evidence="3">Ricin-type beta-trefoil lectin domain protein</fullName>
    </submittedName>
</protein>
<dbReference type="PANTHER" id="PTHR42976">
    <property type="entry name" value="BIFUNCTIONAL CHITINASE/LYSOZYME-RELATED"/>
    <property type="match status" value="1"/>
</dbReference>
<evidence type="ECO:0000313" key="3">
    <source>
        <dbReference type="EMBL" id="MEE4544489.1"/>
    </source>
</evidence>
<dbReference type="InterPro" id="IPR017853">
    <property type="entry name" value="GH"/>
</dbReference>
<dbReference type="CDD" id="cd06543">
    <property type="entry name" value="GH18_PF-ChiA-like"/>
    <property type="match status" value="1"/>
</dbReference>
<sequence>MRHRHVTLLAGAALLAAAATGVVAAGGSAQATVQAGPGFPKNFAAPYVEDPVFVPAAMNAGIKYFTLAFATASGGKCSADMGVWASTVRQVRAAGGDVTVSFGGADGTDLAVACPSVAALEGQYRKIIDQLNVTRLDMDVEGQPLTDQPSVRRRNQALAALQGQYRKQGRRLDIEYTLPADPDGLTQDGLVVLRSAHEHGLDIDTVNPMTMDYGSRATDMGQKAIDAAIALNRQLGQIWGQLSDGQRWQMEGNTPMIGQNDSPGEKFTLADARSLTAFAKSKDMRELSYWVLDRDRRCTGKESNDFCSHDDGQAPYAFAIVMNDLTAVRQDPVVAPNPPAGNPPPAGHGKKAVLKGFAYKCVDAAKADSSPRTAVQLRTCDGTGGQTWTFADDGTVRVFGKCLAPVLGPLGNGTQVQLHPCDGDPSQKWHEDEAHFSPGTTDGFLIVNSRSGRCLDDTDRRPAEGNPLQMWDCFAGSNQRWHINKV</sequence>
<reference evidence="3 4" key="1">
    <citation type="submission" date="2023-12" db="EMBL/GenBank/DDBJ databases">
        <title>Streptomyces sp. V4-01.</title>
        <authorList>
            <person name="Somphong A."/>
            <person name="Phongsopitanun W."/>
        </authorList>
    </citation>
    <scope>NUCLEOTIDE SEQUENCE [LARGE SCALE GENOMIC DNA]</scope>
    <source>
        <strain evidence="3 4">V4-01</strain>
    </source>
</reference>
<dbReference type="InterPro" id="IPR000772">
    <property type="entry name" value="Ricin_B_lectin"/>
</dbReference>
<dbReference type="Pfam" id="PF00652">
    <property type="entry name" value="Ricin_B_lectin"/>
    <property type="match status" value="1"/>
</dbReference>
<evidence type="ECO:0000313" key="4">
    <source>
        <dbReference type="Proteomes" id="UP001344658"/>
    </source>
</evidence>
<dbReference type="Proteomes" id="UP001344658">
    <property type="component" value="Unassembled WGS sequence"/>
</dbReference>
<organism evidence="3 4">
    <name type="scientific">Actinacidiphila polyblastidii</name>
    <dbReference type="NCBI Taxonomy" id="3110430"/>
    <lineage>
        <taxon>Bacteria</taxon>
        <taxon>Bacillati</taxon>
        <taxon>Actinomycetota</taxon>
        <taxon>Actinomycetes</taxon>
        <taxon>Kitasatosporales</taxon>
        <taxon>Streptomycetaceae</taxon>
        <taxon>Actinacidiphila</taxon>
    </lineage>
</organism>
<feature type="domain" description="Ricin B lectin" evidence="2">
    <location>
        <begin position="347"/>
        <end position="484"/>
    </location>
</feature>
<feature type="signal peptide" evidence="1">
    <location>
        <begin position="1"/>
        <end position="24"/>
    </location>
</feature>
<gene>
    <name evidence="3" type="ORF">V2S66_21230</name>
</gene>
<comment type="caution">
    <text evidence="3">The sequence shown here is derived from an EMBL/GenBank/DDBJ whole genome shotgun (WGS) entry which is preliminary data.</text>
</comment>
<dbReference type="InterPro" id="IPR035992">
    <property type="entry name" value="Ricin_B-like_lectins"/>
</dbReference>
<dbReference type="SUPFAM" id="SSF51445">
    <property type="entry name" value="(Trans)glycosidases"/>
    <property type="match status" value="1"/>
</dbReference>
<dbReference type="PANTHER" id="PTHR42976:SF1">
    <property type="entry name" value="GH18 DOMAIN-CONTAINING PROTEIN-RELATED"/>
    <property type="match status" value="1"/>
</dbReference>
<dbReference type="SUPFAM" id="SSF50370">
    <property type="entry name" value="Ricin B-like lectins"/>
    <property type="match status" value="1"/>
</dbReference>
<dbReference type="PROSITE" id="PS50231">
    <property type="entry name" value="RICIN_B_LECTIN"/>
    <property type="match status" value="1"/>
</dbReference>
<evidence type="ECO:0000256" key="1">
    <source>
        <dbReference type="SAM" id="SignalP"/>
    </source>
</evidence>
<dbReference type="Gene3D" id="3.20.20.80">
    <property type="entry name" value="Glycosidases"/>
    <property type="match status" value="1"/>
</dbReference>
<keyword evidence="1" id="KW-0732">Signal</keyword>
<dbReference type="RefSeq" id="WP_330797486.1">
    <property type="nucleotide sequence ID" value="NZ_JAZEWV010000018.1"/>
</dbReference>
<name>A0ABU7PGR5_9ACTN</name>
<dbReference type="SMART" id="SM00458">
    <property type="entry name" value="RICIN"/>
    <property type="match status" value="1"/>
</dbReference>
<evidence type="ECO:0000259" key="2">
    <source>
        <dbReference type="SMART" id="SM00458"/>
    </source>
</evidence>
<keyword evidence="4" id="KW-1185">Reference proteome</keyword>